<dbReference type="EMBL" id="JARKIK010000051">
    <property type="protein sequence ID" value="KAK8734323.1"/>
    <property type="molecule type" value="Genomic_DNA"/>
</dbReference>
<feature type="compositionally biased region" description="Acidic residues" evidence="1">
    <location>
        <begin position="75"/>
        <end position="92"/>
    </location>
</feature>
<proteinExistence type="predicted"/>
<feature type="compositionally biased region" description="Low complexity" evidence="1">
    <location>
        <begin position="116"/>
        <end position="126"/>
    </location>
</feature>
<keyword evidence="3" id="KW-1185">Reference proteome</keyword>
<accession>A0AAW0WQ09</accession>
<organism evidence="2 3">
    <name type="scientific">Cherax quadricarinatus</name>
    <name type="common">Australian red claw crayfish</name>
    <dbReference type="NCBI Taxonomy" id="27406"/>
    <lineage>
        <taxon>Eukaryota</taxon>
        <taxon>Metazoa</taxon>
        <taxon>Ecdysozoa</taxon>
        <taxon>Arthropoda</taxon>
        <taxon>Crustacea</taxon>
        <taxon>Multicrustacea</taxon>
        <taxon>Malacostraca</taxon>
        <taxon>Eumalacostraca</taxon>
        <taxon>Eucarida</taxon>
        <taxon>Decapoda</taxon>
        <taxon>Pleocyemata</taxon>
        <taxon>Astacidea</taxon>
        <taxon>Parastacoidea</taxon>
        <taxon>Parastacidae</taxon>
        <taxon>Cherax</taxon>
    </lineage>
</organism>
<reference evidence="2 3" key="1">
    <citation type="journal article" date="2024" name="BMC Genomics">
        <title>Genome assembly of redclaw crayfish (Cherax quadricarinatus) provides insights into its immune adaptation and hypoxia tolerance.</title>
        <authorList>
            <person name="Liu Z."/>
            <person name="Zheng J."/>
            <person name="Li H."/>
            <person name="Fang K."/>
            <person name="Wang S."/>
            <person name="He J."/>
            <person name="Zhou D."/>
            <person name="Weng S."/>
            <person name="Chi M."/>
            <person name="Gu Z."/>
            <person name="He J."/>
            <person name="Li F."/>
            <person name="Wang M."/>
        </authorList>
    </citation>
    <scope>NUCLEOTIDE SEQUENCE [LARGE SCALE GENOMIC DNA]</scope>
    <source>
        <strain evidence="2">ZL_2023a</strain>
    </source>
</reference>
<sequence>MNRWPEGLYQSVLGVDGPSHNIRRNRLRALNGAVPAAFGSHPTPTDPDRENTDDSGMGADLEGEDREGGAKMASDDDEEEDEDEEEEEEEEEPKTRRTSSAGTERQRRPSYTCYHGAPLPRGAAPRVARRARPRPLRNLDMLQLAAGATVMLAPLTPELLR</sequence>
<dbReference type="EMBL" id="JARKIK010000051">
    <property type="protein sequence ID" value="KAK8734322.1"/>
    <property type="molecule type" value="Genomic_DNA"/>
</dbReference>
<reference evidence="2" key="2">
    <citation type="submission" date="2024-01" db="EMBL/GenBank/DDBJ databases">
        <authorList>
            <person name="He J."/>
            <person name="Wang M."/>
            <person name="Zheng J."/>
            <person name="Liu Z."/>
        </authorList>
    </citation>
    <scope>NUCLEOTIDE SEQUENCE</scope>
    <source>
        <strain evidence="2">ZL_2023a</strain>
        <tissue evidence="2">Muscle</tissue>
    </source>
</reference>
<protein>
    <submittedName>
        <fullName evidence="2">Uncharacterized protein</fullName>
    </submittedName>
</protein>
<comment type="caution">
    <text evidence="2">The sequence shown here is derived from an EMBL/GenBank/DDBJ whole genome shotgun (WGS) entry which is preliminary data.</text>
</comment>
<dbReference type="AlphaFoldDB" id="A0AAW0WQ09"/>
<feature type="region of interest" description="Disordered" evidence="1">
    <location>
        <begin position="33"/>
        <end position="128"/>
    </location>
</feature>
<evidence type="ECO:0000313" key="3">
    <source>
        <dbReference type="Proteomes" id="UP001445076"/>
    </source>
</evidence>
<gene>
    <name evidence="2" type="ORF">OTU49_006122</name>
</gene>
<name>A0AAW0WQ09_CHEQU</name>
<dbReference type="Proteomes" id="UP001445076">
    <property type="component" value="Unassembled WGS sequence"/>
</dbReference>
<feature type="region of interest" description="Disordered" evidence="1">
    <location>
        <begin position="1"/>
        <end position="20"/>
    </location>
</feature>
<evidence type="ECO:0000313" key="2">
    <source>
        <dbReference type="EMBL" id="KAK8734323.1"/>
    </source>
</evidence>
<evidence type="ECO:0000256" key="1">
    <source>
        <dbReference type="SAM" id="MobiDB-lite"/>
    </source>
</evidence>